<dbReference type="SUPFAM" id="SSF109604">
    <property type="entry name" value="HD-domain/PDEase-like"/>
    <property type="match status" value="1"/>
</dbReference>
<dbReference type="PANTHER" id="PTHR21174:SF0">
    <property type="entry name" value="HD PHOSPHOHYDROLASE FAMILY PROTEIN-RELATED"/>
    <property type="match status" value="1"/>
</dbReference>
<reference evidence="1 2" key="1">
    <citation type="submission" date="2017-08" db="EMBL/GenBank/DDBJ databases">
        <title>WGS of Clinical strains of the CDC Group NO-1 linked to zoonotic infections in humans.</title>
        <authorList>
            <person name="Bernier A.-M."/>
            <person name="Bernard K."/>
        </authorList>
    </citation>
    <scope>NUCLEOTIDE SEQUENCE [LARGE SCALE GENOMIC DNA]</scope>
    <source>
        <strain evidence="1 2">NML03-0146</strain>
    </source>
</reference>
<proteinExistence type="predicted"/>
<dbReference type="Proteomes" id="UP000217999">
    <property type="component" value="Unassembled WGS sequence"/>
</dbReference>
<dbReference type="InterPro" id="IPR009218">
    <property type="entry name" value="HD_phosphohydro"/>
</dbReference>
<dbReference type="PIRSF" id="PIRSF035170">
    <property type="entry name" value="HD_phosphohydro"/>
    <property type="match status" value="1"/>
</dbReference>
<protein>
    <submittedName>
        <fullName evidence="1">N-methyl-D-aspartate receptor NMDAR2C subunit</fullName>
    </submittedName>
</protein>
<keyword evidence="1" id="KW-0675">Receptor</keyword>
<dbReference type="PANTHER" id="PTHR21174">
    <property type="match status" value="1"/>
</dbReference>
<dbReference type="AlphaFoldDB" id="A0A2A2AB91"/>
<accession>A0A2A2AB91</accession>
<name>A0A2A2AB91_9BURK</name>
<sequence>MPPGQELWLQQTGPAPWQALWQQSWAGLGLQPEADLLPQLLAAYGQPQRHYHGLQHLHECLWHWQQVQHLADRPTLVALALWFHDAVYDPQAKDNELRSAQWAMQALQAAGSPAAMAEQVQALIMATCHTAQPAPGDAQLVVDIDLAILGAAPARFAQYQRQVRQEYGWVPEAQYRQGRRAVLQGFAQRAAIYGTPWFHARLEGRARANLAQSLAELDGAEAG</sequence>
<dbReference type="EMBL" id="NSJF01000003">
    <property type="protein sequence ID" value="PAT34859.1"/>
    <property type="molecule type" value="Genomic_DNA"/>
</dbReference>
<comment type="caution">
    <text evidence="1">The sequence shown here is derived from an EMBL/GenBank/DDBJ whole genome shotgun (WGS) entry which is preliminary data.</text>
</comment>
<gene>
    <name evidence="1" type="ORF">CK620_06520</name>
</gene>
<organism evidence="1 2">
    <name type="scientific">Vandammella animalimorsus</name>
    <dbReference type="NCBI Taxonomy" id="2029117"/>
    <lineage>
        <taxon>Bacteria</taxon>
        <taxon>Pseudomonadati</taxon>
        <taxon>Pseudomonadota</taxon>
        <taxon>Betaproteobacteria</taxon>
        <taxon>Burkholderiales</taxon>
        <taxon>Comamonadaceae</taxon>
        <taxon>Vandammella</taxon>
    </lineage>
</organism>
<evidence type="ECO:0000313" key="2">
    <source>
        <dbReference type="Proteomes" id="UP000217999"/>
    </source>
</evidence>
<evidence type="ECO:0000313" key="1">
    <source>
        <dbReference type="EMBL" id="PAT34859.1"/>
    </source>
</evidence>
<dbReference type="Gene3D" id="1.10.3210.10">
    <property type="entry name" value="Hypothetical protein af1432"/>
    <property type="match status" value="1"/>
</dbReference>